<dbReference type="GO" id="GO:0005840">
    <property type="term" value="C:ribosome"/>
    <property type="evidence" value="ECO:0007669"/>
    <property type="project" value="UniProtKB-KW"/>
</dbReference>
<dbReference type="PROSITE" id="PS51186">
    <property type="entry name" value="GNAT"/>
    <property type="match status" value="1"/>
</dbReference>
<dbReference type="OrthoDB" id="9800193at2"/>
<dbReference type="CDD" id="cd04301">
    <property type="entry name" value="NAT_SF"/>
    <property type="match status" value="1"/>
</dbReference>
<dbReference type="STRING" id="408074.SAMN05660909_03924"/>
<dbReference type="InterPro" id="IPR050680">
    <property type="entry name" value="YpeA/RimI_acetyltransf"/>
</dbReference>
<dbReference type="Pfam" id="PF00583">
    <property type="entry name" value="Acetyltransf_1"/>
    <property type="match status" value="1"/>
</dbReference>
<sequence length="246" mass="27382">MYSYSFGYLKMQFVAVGTDVEKAGAEARFFAWQTKSFPLILAGNINKIAGSTMSPGNHEMIRFERLSSLNGLPINEPGYWGHNGYVSGSVFEVTSRSAGEGASFELKLLPLPSVFRKDWTITEEDWEEYATLIAEGYSFAAYDGTRVAGMIICAAQQWNNTLHIENLLVASQYRKKGIGGALINRVIKEASQSKFRQVTLETQNTNVPAVAFYRKQGFRIDGLRLGLYDPSENPGEIAIFMAYRIG</sequence>
<dbReference type="GO" id="GO:0016747">
    <property type="term" value="F:acyltransferase activity, transferring groups other than amino-acyl groups"/>
    <property type="evidence" value="ECO:0007669"/>
    <property type="project" value="InterPro"/>
</dbReference>
<keyword evidence="4" id="KW-0687">Ribonucleoprotein</keyword>
<dbReference type="AlphaFoldDB" id="A0A1H4EUW0"/>
<evidence type="ECO:0000313" key="4">
    <source>
        <dbReference type="EMBL" id="SEA88052.1"/>
    </source>
</evidence>
<accession>A0A1H4EUW0</accession>
<gene>
    <name evidence="4" type="ORF">SAMN05660909_03924</name>
</gene>
<keyword evidence="1" id="KW-0808">Transferase</keyword>
<proteinExistence type="predicted"/>
<evidence type="ECO:0000259" key="3">
    <source>
        <dbReference type="PROSITE" id="PS51186"/>
    </source>
</evidence>
<keyword evidence="4" id="KW-0689">Ribosomal protein</keyword>
<dbReference type="EMBL" id="FNRL01000020">
    <property type="protein sequence ID" value="SEA88052.1"/>
    <property type="molecule type" value="Genomic_DNA"/>
</dbReference>
<reference evidence="5" key="1">
    <citation type="submission" date="2016-10" db="EMBL/GenBank/DDBJ databases">
        <authorList>
            <person name="Varghese N."/>
            <person name="Submissions S."/>
        </authorList>
    </citation>
    <scope>NUCLEOTIDE SEQUENCE [LARGE SCALE GENOMIC DNA]</scope>
    <source>
        <strain evidence="5">DSM 23920</strain>
    </source>
</reference>
<dbReference type="InterPro" id="IPR016181">
    <property type="entry name" value="Acyl_CoA_acyltransferase"/>
</dbReference>
<dbReference type="Proteomes" id="UP000199656">
    <property type="component" value="Unassembled WGS sequence"/>
</dbReference>
<dbReference type="Gene3D" id="3.40.630.30">
    <property type="match status" value="1"/>
</dbReference>
<feature type="domain" description="N-acetyltransferase" evidence="3">
    <location>
        <begin position="93"/>
        <end position="246"/>
    </location>
</feature>
<organism evidence="4 5">
    <name type="scientific">Chitinophaga terrae</name>
    <name type="common">ex Kim and Jung 2007</name>
    <dbReference type="NCBI Taxonomy" id="408074"/>
    <lineage>
        <taxon>Bacteria</taxon>
        <taxon>Pseudomonadati</taxon>
        <taxon>Bacteroidota</taxon>
        <taxon>Chitinophagia</taxon>
        <taxon>Chitinophagales</taxon>
        <taxon>Chitinophagaceae</taxon>
        <taxon>Chitinophaga</taxon>
    </lineage>
</organism>
<evidence type="ECO:0000256" key="2">
    <source>
        <dbReference type="ARBA" id="ARBA00023315"/>
    </source>
</evidence>
<evidence type="ECO:0000256" key="1">
    <source>
        <dbReference type="ARBA" id="ARBA00022679"/>
    </source>
</evidence>
<evidence type="ECO:0000313" key="5">
    <source>
        <dbReference type="Proteomes" id="UP000199656"/>
    </source>
</evidence>
<keyword evidence="5" id="KW-1185">Reference proteome</keyword>
<keyword evidence="2" id="KW-0012">Acyltransferase</keyword>
<name>A0A1H4EUW0_9BACT</name>
<dbReference type="PANTHER" id="PTHR43420">
    <property type="entry name" value="ACETYLTRANSFERASE"/>
    <property type="match status" value="1"/>
</dbReference>
<protein>
    <submittedName>
        <fullName evidence="4">Ribosomal protein S18 acetylase RimI</fullName>
    </submittedName>
</protein>
<dbReference type="SUPFAM" id="SSF55729">
    <property type="entry name" value="Acyl-CoA N-acyltransferases (Nat)"/>
    <property type="match status" value="1"/>
</dbReference>
<dbReference type="InterPro" id="IPR000182">
    <property type="entry name" value="GNAT_dom"/>
</dbReference>